<comment type="function">
    <text evidence="7">Catalyzes the interconversion of L-alanine and D-alanine. May also act on other amino acids.</text>
</comment>
<gene>
    <name evidence="11" type="ORF">GGQ83_000268</name>
</gene>
<dbReference type="InterPro" id="IPR029066">
    <property type="entry name" value="PLP-binding_barrel"/>
</dbReference>
<feature type="domain" description="Alanine racemase C-terminal" evidence="10">
    <location>
        <begin position="221"/>
        <end position="345"/>
    </location>
</feature>
<sequence length="347" mass="36058">MEQGLLTVDLGAVVRNWRRLCERHAPGAVAAVVKADGYGLGAVPVAQALHAAGCAHFFVAHPAEGEAVRDAIGPLPMVAVLNGFAPGAHPRLTPVLNSLDDLRAHAGGEGLLHLDTGMSRLGLDASELDALAADPTPMAALRLRYVMTHLACADEASHILNGLQAERFATACARLPTLPRSLANSSGLFLGAQFVSDLARPGCALYGINPIPGQPNPMEAVVRLEVPILQLRDIPAGATVGYGAGWTAARPTRIATVALGYADGWLRAQSGQGFGVLHGQRAPLVGRVSMDLTTYDVTDIPAAQVGETVEVLGPAQDADAVAALAGTIGYEVLTSLGARYTRRYLPA</sequence>
<dbReference type="InterPro" id="IPR001608">
    <property type="entry name" value="Ala_racemase_N"/>
</dbReference>
<feature type="modified residue" description="N6-(pyridoxal phosphate)lysine" evidence="7 8">
    <location>
        <position position="34"/>
    </location>
</feature>
<feature type="binding site" evidence="7 9">
    <location>
        <position position="120"/>
    </location>
    <ligand>
        <name>substrate</name>
    </ligand>
</feature>
<organism evidence="11 12">
    <name type="scientific">Roseococcus suduntuyensis</name>
    <dbReference type="NCBI Taxonomy" id="455361"/>
    <lineage>
        <taxon>Bacteria</taxon>
        <taxon>Pseudomonadati</taxon>
        <taxon>Pseudomonadota</taxon>
        <taxon>Alphaproteobacteria</taxon>
        <taxon>Acetobacterales</taxon>
        <taxon>Roseomonadaceae</taxon>
        <taxon>Roseococcus</taxon>
    </lineage>
</organism>
<accession>A0A840A7I5</accession>
<dbReference type="InterPro" id="IPR000821">
    <property type="entry name" value="Ala_racemase"/>
</dbReference>
<comment type="caution">
    <text evidence="11">The sequence shown here is derived from an EMBL/GenBank/DDBJ whole genome shotgun (WGS) entry which is preliminary data.</text>
</comment>
<keyword evidence="5 7" id="KW-0663">Pyridoxal phosphate</keyword>
<dbReference type="GO" id="GO:0030632">
    <property type="term" value="P:D-alanine biosynthetic process"/>
    <property type="evidence" value="ECO:0007669"/>
    <property type="project" value="UniProtKB-UniRule"/>
</dbReference>
<dbReference type="InterPro" id="IPR020622">
    <property type="entry name" value="Ala_racemase_pyridoxalP-BS"/>
</dbReference>
<dbReference type="InterPro" id="IPR011079">
    <property type="entry name" value="Ala_racemase_C"/>
</dbReference>
<dbReference type="Gene3D" id="3.20.20.10">
    <property type="entry name" value="Alanine racemase"/>
    <property type="match status" value="1"/>
</dbReference>
<dbReference type="Pfam" id="PF00842">
    <property type="entry name" value="Ala_racemase_C"/>
    <property type="match status" value="1"/>
</dbReference>
<dbReference type="GO" id="GO:0008784">
    <property type="term" value="F:alanine racemase activity"/>
    <property type="evidence" value="ECO:0007669"/>
    <property type="project" value="UniProtKB-UniRule"/>
</dbReference>
<name>A0A840A7I5_9PROT</name>
<comment type="pathway">
    <text evidence="7">Amino-acid biosynthesis; D-alanine biosynthesis; D-alanine from L-alanine: step 1/1.</text>
</comment>
<evidence type="ECO:0000313" key="11">
    <source>
        <dbReference type="EMBL" id="MBB3896842.1"/>
    </source>
</evidence>
<dbReference type="PRINTS" id="PR00992">
    <property type="entry name" value="ALARACEMASE"/>
</dbReference>
<dbReference type="EMBL" id="JACIDJ010000001">
    <property type="protein sequence ID" value="MBB3896842.1"/>
    <property type="molecule type" value="Genomic_DNA"/>
</dbReference>
<dbReference type="SMART" id="SM01005">
    <property type="entry name" value="Ala_racemase_C"/>
    <property type="match status" value="1"/>
</dbReference>
<comment type="cofactor">
    <cofactor evidence="2 7 8">
        <name>pyridoxal 5'-phosphate</name>
        <dbReference type="ChEBI" id="CHEBI:597326"/>
    </cofactor>
</comment>
<dbReference type="SUPFAM" id="SSF50621">
    <property type="entry name" value="Alanine racemase C-terminal domain-like"/>
    <property type="match status" value="1"/>
</dbReference>
<protein>
    <recommendedName>
        <fullName evidence="4 7">Alanine racemase</fullName>
        <ecNumber evidence="4 7">5.1.1.1</ecNumber>
    </recommendedName>
</protein>
<reference evidence="11 12" key="1">
    <citation type="submission" date="2020-08" db="EMBL/GenBank/DDBJ databases">
        <title>Genomic Encyclopedia of Type Strains, Phase IV (KMG-IV): sequencing the most valuable type-strain genomes for metagenomic binning, comparative biology and taxonomic classification.</title>
        <authorList>
            <person name="Goeker M."/>
        </authorList>
    </citation>
    <scope>NUCLEOTIDE SEQUENCE [LARGE SCALE GENOMIC DNA]</scope>
    <source>
        <strain evidence="11 12">DSM 19979</strain>
    </source>
</reference>
<evidence type="ECO:0000259" key="10">
    <source>
        <dbReference type="SMART" id="SM01005"/>
    </source>
</evidence>
<dbReference type="Proteomes" id="UP000553193">
    <property type="component" value="Unassembled WGS sequence"/>
</dbReference>
<evidence type="ECO:0000256" key="1">
    <source>
        <dbReference type="ARBA" id="ARBA00000316"/>
    </source>
</evidence>
<evidence type="ECO:0000256" key="8">
    <source>
        <dbReference type="PIRSR" id="PIRSR600821-50"/>
    </source>
</evidence>
<dbReference type="NCBIfam" id="TIGR00492">
    <property type="entry name" value="alr"/>
    <property type="match status" value="1"/>
</dbReference>
<proteinExistence type="inferred from homology"/>
<dbReference type="RefSeq" id="WP_184381797.1">
    <property type="nucleotide sequence ID" value="NZ_JACIDJ010000001.1"/>
</dbReference>
<evidence type="ECO:0000256" key="4">
    <source>
        <dbReference type="ARBA" id="ARBA00013089"/>
    </source>
</evidence>
<keyword evidence="6 7" id="KW-0413">Isomerase</keyword>
<evidence type="ECO:0000256" key="5">
    <source>
        <dbReference type="ARBA" id="ARBA00022898"/>
    </source>
</evidence>
<evidence type="ECO:0000256" key="3">
    <source>
        <dbReference type="ARBA" id="ARBA00007880"/>
    </source>
</evidence>
<evidence type="ECO:0000256" key="6">
    <source>
        <dbReference type="ARBA" id="ARBA00023235"/>
    </source>
</evidence>
<dbReference type="InterPro" id="IPR009006">
    <property type="entry name" value="Ala_racemase/Decarboxylase_C"/>
</dbReference>
<comment type="catalytic activity">
    <reaction evidence="1 7">
        <text>L-alanine = D-alanine</text>
        <dbReference type="Rhea" id="RHEA:20249"/>
        <dbReference type="ChEBI" id="CHEBI:57416"/>
        <dbReference type="ChEBI" id="CHEBI:57972"/>
        <dbReference type="EC" id="5.1.1.1"/>
    </reaction>
</comment>
<dbReference type="HAMAP" id="MF_01201">
    <property type="entry name" value="Ala_racemase"/>
    <property type="match status" value="1"/>
</dbReference>
<evidence type="ECO:0000256" key="7">
    <source>
        <dbReference type="HAMAP-Rule" id="MF_01201"/>
    </source>
</evidence>
<dbReference type="PANTHER" id="PTHR30511:SF0">
    <property type="entry name" value="ALANINE RACEMASE, CATABOLIC-RELATED"/>
    <property type="match status" value="1"/>
</dbReference>
<evidence type="ECO:0000256" key="2">
    <source>
        <dbReference type="ARBA" id="ARBA00001933"/>
    </source>
</evidence>
<dbReference type="Pfam" id="PF01168">
    <property type="entry name" value="Ala_racemase_N"/>
    <property type="match status" value="1"/>
</dbReference>
<feature type="binding site" evidence="7 9">
    <location>
        <position position="290"/>
    </location>
    <ligand>
        <name>substrate</name>
    </ligand>
</feature>
<feature type="active site" description="Proton acceptor; specific for D-alanine" evidence="7">
    <location>
        <position position="34"/>
    </location>
</feature>
<comment type="similarity">
    <text evidence="3 7">Belongs to the alanine racemase family.</text>
</comment>
<dbReference type="GO" id="GO:0005829">
    <property type="term" value="C:cytosol"/>
    <property type="evidence" value="ECO:0007669"/>
    <property type="project" value="TreeGrafter"/>
</dbReference>
<dbReference type="EC" id="5.1.1.1" evidence="4 7"/>
<dbReference type="SUPFAM" id="SSF51419">
    <property type="entry name" value="PLP-binding barrel"/>
    <property type="match status" value="1"/>
</dbReference>
<dbReference type="Gene3D" id="2.40.37.10">
    <property type="entry name" value="Lyase, Ornithine Decarboxylase, Chain A, domain 1"/>
    <property type="match status" value="1"/>
</dbReference>
<dbReference type="AlphaFoldDB" id="A0A840A7I5"/>
<feature type="active site" description="Proton acceptor; specific for L-alanine" evidence="7">
    <location>
        <position position="242"/>
    </location>
</feature>
<keyword evidence="12" id="KW-1185">Reference proteome</keyword>
<dbReference type="CDD" id="cd00430">
    <property type="entry name" value="PLPDE_III_AR"/>
    <property type="match status" value="1"/>
</dbReference>
<evidence type="ECO:0000256" key="9">
    <source>
        <dbReference type="PIRSR" id="PIRSR600821-52"/>
    </source>
</evidence>
<dbReference type="GO" id="GO:0030170">
    <property type="term" value="F:pyridoxal phosphate binding"/>
    <property type="evidence" value="ECO:0007669"/>
    <property type="project" value="UniProtKB-UniRule"/>
</dbReference>
<dbReference type="UniPathway" id="UPA00042">
    <property type="reaction ID" value="UER00497"/>
</dbReference>
<dbReference type="PROSITE" id="PS00395">
    <property type="entry name" value="ALANINE_RACEMASE"/>
    <property type="match status" value="1"/>
</dbReference>
<evidence type="ECO:0000313" key="12">
    <source>
        <dbReference type="Proteomes" id="UP000553193"/>
    </source>
</evidence>
<dbReference type="PANTHER" id="PTHR30511">
    <property type="entry name" value="ALANINE RACEMASE"/>
    <property type="match status" value="1"/>
</dbReference>